<protein>
    <submittedName>
        <fullName evidence="1">Uncharacterized protein</fullName>
    </submittedName>
</protein>
<organism evidence="1 2">
    <name type="scientific">Chryseobacterium endophyticum</name>
    <dbReference type="NCBI Taxonomy" id="1854762"/>
    <lineage>
        <taxon>Bacteria</taxon>
        <taxon>Pseudomonadati</taxon>
        <taxon>Bacteroidota</taxon>
        <taxon>Flavobacteriia</taxon>
        <taxon>Flavobacteriales</taxon>
        <taxon>Weeksellaceae</taxon>
        <taxon>Chryseobacterium group</taxon>
        <taxon>Chryseobacterium</taxon>
    </lineage>
</organism>
<dbReference type="Proteomes" id="UP001463665">
    <property type="component" value="Chromosome"/>
</dbReference>
<proteinExistence type="predicted"/>
<dbReference type="AlphaFoldDB" id="A0AAU6WQ34"/>
<reference evidence="1 2" key="1">
    <citation type="submission" date="2024-04" db="EMBL/GenBank/DDBJ databases">
        <title>Genome sequencing and assembly of rice foliar adapted Chryseobacterium endophyticum OsEnb-ALM-A6.</title>
        <authorList>
            <person name="Kumar S."/>
            <person name="Javed M."/>
            <person name="Chouhan V."/>
            <person name="Charishma K."/>
            <person name="Patel A."/>
            <person name="Kumar M."/>
            <person name="Sahu K.P."/>
            <person name="Kumar A."/>
        </authorList>
    </citation>
    <scope>NUCLEOTIDE SEQUENCE [LARGE SCALE GENOMIC DNA]</scope>
    <source>
        <strain evidence="1 2">OsEnb-ALM-A6</strain>
    </source>
</reference>
<dbReference type="EMBL" id="CP154834">
    <property type="protein sequence ID" value="XAO74575.1"/>
    <property type="molecule type" value="Genomic_DNA"/>
</dbReference>
<gene>
    <name evidence="1" type="ORF">AAFP95_00300</name>
</gene>
<sequence>MITTEQEQQVTDYLIFHRLPLDILLEVKDHMISRWRIFRQKKT</sequence>
<dbReference type="RefSeq" id="WP_345766641.1">
    <property type="nucleotide sequence ID" value="NZ_CP154834.1"/>
</dbReference>
<name>A0AAU6WQ34_9FLAO</name>
<evidence type="ECO:0000313" key="2">
    <source>
        <dbReference type="Proteomes" id="UP001463665"/>
    </source>
</evidence>
<keyword evidence="2" id="KW-1185">Reference proteome</keyword>
<accession>A0AAU6WQ34</accession>
<evidence type="ECO:0000313" key="1">
    <source>
        <dbReference type="EMBL" id="XAO74575.1"/>
    </source>
</evidence>